<keyword evidence="4" id="KW-1185">Reference proteome</keyword>
<evidence type="ECO:0000256" key="1">
    <source>
        <dbReference type="SAM" id="MobiDB-lite"/>
    </source>
</evidence>
<dbReference type="PANTHER" id="PTHR31157:SF1">
    <property type="entry name" value="SCP DOMAIN-CONTAINING PROTEIN"/>
    <property type="match status" value="1"/>
</dbReference>
<dbReference type="Proteomes" id="UP000326170">
    <property type="component" value="Chromosome"/>
</dbReference>
<feature type="region of interest" description="Disordered" evidence="1">
    <location>
        <begin position="47"/>
        <end position="241"/>
    </location>
</feature>
<dbReference type="KEGG" id="nas:GCU68_10235"/>
<dbReference type="Pfam" id="PF00188">
    <property type="entry name" value="CAP"/>
    <property type="match status" value="1"/>
</dbReference>
<feature type="region of interest" description="Disordered" evidence="1">
    <location>
        <begin position="1"/>
        <end position="31"/>
    </location>
</feature>
<reference evidence="3 4" key="1">
    <citation type="journal article" date="2007" name="Int. J. Syst. Evol. Microbiol.">
        <title>Natronorubrum sulfidifaciens sp. nov., an extremely haloalkaliphilic archaeon isolated from Aiding salt lake in Xin-Jiang, China.</title>
        <authorList>
            <person name="Cui H.L."/>
            <person name="Tohty D."/>
            <person name="Liu H.C."/>
            <person name="Liu S.J."/>
            <person name="Oren A."/>
            <person name="Zhou P.J."/>
        </authorList>
    </citation>
    <scope>NUCLEOTIDE SEQUENCE [LARGE SCALE GENOMIC DNA]</scope>
    <source>
        <strain evidence="3 4">7-3</strain>
    </source>
</reference>
<feature type="compositionally biased region" description="Acidic residues" evidence="1">
    <location>
        <begin position="85"/>
        <end position="236"/>
    </location>
</feature>
<feature type="domain" description="SCP" evidence="2">
    <location>
        <begin position="255"/>
        <end position="396"/>
    </location>
</feature>
<feature type="compositionally biased region" description="Basic and acidic residues" evidence="1">
    <location>
        <begin position="56"/>
        <end position="84"/>
    </location>
</feature>
<sequence length="397" mass="43138">MDVDTDDRPIDVSNWLTPSDNGAGSIDDRSSVPERLSFVERLLTNVFSSAFDQPEQTDRPAVPDDDAWTDRGDSSDDSLERDNGDADGNDETATDEVASDDDESDVVDDTDENAPEESDDENAGDESSDSVDDENETDGIEDTDETDGETDGADESDEPSESDSEGETDDTDSSDDTAGSDESEIDDDDSAGDDTTESSASDDGDEADESTVVDGDAEDTDDTVSDDGTTDEDADIAGDGTLDRALVEQYIHEGINEERTARGLEALEFDEVLQEIARGHSEDMAERGYFSHEDPEGNTFADRYAEHGYECRAYTDGGAYYTGGENIAYTYVDQPVRTDSGDVVEHTTERELADGLVEQWMNSDGHRENILADHWNTEGIGIAVTDDDRVYATQNFC</sequence>
<dbReference type="SUPFAM" id="SSF55797">
    <property type="entry name" value="PR-1-like"/>
    <property type="match status" value="1"/>
</dbReference>
<dbReference type="Gene3D" id="3.40.33.10">
    <property type="entry name" value="CAP"/>
    <property type="match status" value="1"/>
</dbReference>
<dbReference type="OrthoDB" id="60683at2157"/>
<evidence type="ECO:0000259" key="2">
    <source>
        <dbReference type="Pfam" id="PF00188"/>
    </source>
</evidence>
<protein>
    <submittedName>
        <fullName evidence="3">CAP domain-containing protein</fullName>
    </submittedName>
</protein>
<proteinExistence type="predicted"/>
<dbReference type="InterPro" id="IPR014044">
    <property type="entry name" value="CAP_dom"/>
</dbReference>
<dbReference type="PANTHER" id="PTHR31157">
    <property type="entry name" value="SCP DOMAIN-CONTAINING PROTEIN"/>
    <property type="match status" value="1"/>
</dbReference>
<name>A0A5P9P7Q3_9EURY</name>
<dbReference type="EMBL" id="CP045488">
    <property type="protein sequence ID" value="QFU84163.1"/>
    <property type="molecule type" value="Genomic_DNA"/>
</dbReference>
<feature type="compositionally biased region" description="Basic and acidic residues" evidence="1">
    <location>
        <begin position="1"/>
        <end position="10"/>
    </location>
</feature>
<dbReference type="CDD" id="cd05379">
    <property type="entry name" value="CAP_bacterial"/>
    <property type="match status" value="1"/>
</dbReference>
<accession>A0A5P9P7Q3</accession>
<dbReference type="AlphaFoldDB" id="A0A5P9P7Q3"/>
<gene>
    <name evidence="3" type="ORF">GCU68_10235</name>
</gene>
<evidence type="ECO:0000313" key="3">
    <source>
        <dbReference type="EMBL" id="QFU84163.1"/>
    </source>
</evidence>
<organism evidence="3 4">
    <name type="scientific">Natronorubrum aibiense</name>
    <dbReference type="NCBI Taxonomy" id="348826"/>
    <lineage>
        <taxon>Archaea</taxon>
        <taxon>Methanobacteriati</taxon>
        <taxon>Methanobacteriota</taxon>
        <taxon>Stenosarchaea group</taxon>
        <taxon>Halobacteria</taxon>
        <taxon>Halobacteriales</taxon>
        <taxon>Natrialbaceae</taxon>
        <taxon>Natronorubrum</taxon>
    </lineage>
</organism>
<dbReference type="InterPro" id="IPR035940">
    <property type="entry name" value="CAP_sf"/>
</dbReference>
<evidence type="ECO:0000313" key="4">
    <source>
        <dbReference type="Proteomes" id="UP000326170"/>
    </source>
</evidence>